<accession>A0A9X2P6F0</accession>
<evidence type="ECO:0000256" key="1">
    <source>
        <dbReference type="ARBA" id="ARBA00022679"/>
    </source>
</evidence>
<evidence type="ECO:0000313" key="5">
    <source>
        <dbReference type="Proteomes" id="UP001142175"/>
    </source>
</evidence>
<dbReference type="CDD" id="cd03794">
    <property type="entry name" value="GT4_WbuB-like"/>
    <property type="match status" value="1"/>
</dbReference>
<reference evidence="4" key="1">
    <citation type="submission" date="2022-08" db="EMBL/GenBank/DDBJ databases">
        <authorList>
            <person name="Zhang D."/>
        </authorList>
    </citation>
    <scope>NUCLEOTIDE SEQUENCE</scope>
    <source>
        <strain evidence="4">XJ19-11</strain>
    </source>
</reference>
<evidence type="ECO:0000313" key="4">
    <source>
        <dbReference type="EMBL" id="MCR9016252.1"/>
    </source>
</evidence>
<dbReference type="PANTHER" id="PTHR46401">
    <property type="entry name" value="GLYCOSYLTRANSFERASE WBBK-RELATED"/>
    <property type="match status" value="1"/>
</dbReference>
<dbReference type="InterPro" id="IPR001296">
    <property type="entry name" value="Glyco_trans_1"/>
</dbReference>
<organism evidence="4 5">
    <name type="scientific">Aquiflexum gelatinilyticum</name>
    <dbReference type="NCBI Taxonomy" id="2961943"/>
    <lineage>
        <taxon>Bacteria</taxon>
        <taxon>Pseudomonadati</taxon>
        <taxon>Bacteroidota</taxon>
        <taxon>Cytophagia</taxon>
        <taxon>Cytophagales</taxon>
        <taxon>Cyclobacteriaceae</taxon>
        <taxon>Aquiflexum</taxon>
    </lineage>
</organism>
<dbReference type="PANTHER" id="PTHR46401:SF2">
    <property type="entry name" value="GLYCOSYLTRANSFERASE WBBK-RELATED"/>
    <property type="match status" value="1"/>
</dbReference>
<dbReference type="AlphaFoldDB" id="A0A9X2P6F0"/>
<sequence>MKIIYIHQYFVTPSQGGGTRSYHLAKGMVEAGIEVEMITSHSENYYDFKLIDGIKVHYLPVSYRQEYGFLKRIWAFSAFVDQAKKLLLKLPRPDFLYITSTPLTTGWIGLWAKKKLAIPFFFEVRDLWPDAPIQVGVIQNPVLKKILYSLESKIYRHAFKVIALSPGIANSIREKCDTCKIHLIPNFADTDFFHPMEKKESFLQKFGLKPTFTIAYAGAIGQVNAVDEMLILAKKAQDKGRDYQFAVMGKGAKSEDLLRKAKNLGLHNFFYFPFGSKEEVRQLLAVSDLAMVTFAHLPVLKTNSPNKFFDALAAGKGIIVNHKGWVYQLVKEYNLGIYFNFENPEDAFEKLEKMASNPKLIQETQKNSRQLAEKYFSKEIAIQRLLALINPDKFGKDFRDEVYILTA</sequence>
<dbReference type="Gene3D" id="3.40.50.2000">
    <property type="entry name" value="Glycogen Phosphorylase B"/>
    <property type="match status" value="2"/>
</dbReference>
<dbReference type="SUPFAM" id="SSF53756">
    <property type="entry name" value="UDP-Glycosyltransferase/glycogen phosphorylase"/>
    <property type="match status" value="1"/>
</dbReference>
<dbReference type="GO" id="GO:0016757">
    <property type="term" value="F:glycosyltransferase activity"/>
    <property type="evidence" value="ECO:0007669"/>
    <property type="project" value="InterPro"/>
</dbReference>
<keyword evidence="5" id="KW-1185">Reference proteome</keyword>
<dbReference type="Proteomes" id="UP001142175">
    <property type="component" value="Unassembled WGS sequence"/>
</dbReference>
<evidence type="ECO:0000259" key="2">
    <source>
        <dbReference type="Pfam" id="PF00534"/>
    </source>
</evidence>
<name>A0A9X2P6F0_9BACT</name>
<dbReference type="EMBL" id="JANSUY010000013">
    <property type="protein sequence ID" value="MCR9016252.1"/>
    <property type="molecule type" value="Genomic_DNA"/>
</dbReference>
<dbReference type="RefSeq" id="WP_258424104.1">
    <property type="nucleotide sequence ID" value="NZ_JANSUY010000013.1"/>
</dbReference>
<protein>
    <submittedName>
        <fullName evidence="4">Glycosyltransferase family 4 protein</fullName>
    </submittedName>
</protein>
<dbReference type="Pfam" id="PF13579">
    <property type="entry name" value="Glyco_trans_4_4"/>
    <property type="match status" value="1"/>
</dbReference>
<evidence type="ECO:0000259" key="3">
    <source>
        <dbReference type="Pfam" id="PF13579"/>
    </source>
</evidence>
<proteinExistence type="predicted"/>
<feature type="domain" description="Glycosyltransferase subfamily 4-like N-terminal" evidence="3">
    <location>
        <begin position="16"/>
        <end position="186"/>
    </location>
</feature>
<keyword evidence="1" id="KW-0808">Transferase</keyword>
<comment type="caution">
    <text evidence="4">The sequence shown here is derived from an EMBL/GenBank/DDBJ whole genome shotgun (WGS) entry which is preliminary data.</text>
</comment>
<dbReference type="GO" id="GO:0009103">
    <property type="term" value="P:lipopolysaccharide biosynthetic process"/>
    <property type="evidence" value="ECO:0007669"/>
    <property type="project" value="TreeGrafter"/>
</dbReference>
<dbReference type="InterPro" id="IPR028098">
    <property type="entry name" value="Glyco_trans_4-like_N"/>
</dbReference>
<dbReference type="Pfam" id="PF00534">
    <property type="entry name" value="Glycos_transf_1"/>
    <property type="match status" value="1"/>
</dbReference>
<feature type="domain" description="Glycosyl transferase family 1" evidence="2">
    <location>
        <begin position="205"/>
        <end position="370"/>
    </location>
</feature>
<gene>
    <name evidence="4" type="ORF">NU887_14500</name>
</gene>